<evidence type="ECO:0000313" key="2">
    <source>
        <dbReference type="Proteomes" id="UP000008021"/>
    </source>
</evidence>
<dbReference type="EnsemblPlants" id="OMERI08G04460.3">
    <property type="protein sequence ID" value="OMERI08G04460.3"/>
    <property type="gene ID" value="OMERI08G04460"/>
</dbReference>
<dbReference type="HOGENOM" id="CLU_3435168_0_0_1"/>
<dbReference type="Gramene" id="OMERI08G04460.1">
    <property type="protein sequence ID" value="OMERI08G04460.1"/>
    <property type="gene ID" value="OMERI08G04460"/>
</dbReference>
<protein>
    <submittedName>
        <fullName evidence="1">Uncharacterized protein</fullName>
    </submittedName>
</protein>
<name>A0A0E0EII5_9ORYZ</name>
<dbReference type="EnsemblPlants" id="OMERI08G04460.2">
    <property type="protein sequence ID" value="OMERI08G04460.2"/>
    <property type="gene ID" value="OMERI08G04460"/>
</dbReference>
<sequence>MDHALDQLVLQWMI</sequence>
<dbReference type="EnsemblPlants" id="OMERI08G04460.1">
    <property type="protein sequence ID" value="OMERI08G04460.1"/>
    <property type="gene ID" value="OMERI08G04460"/>
</dbReference>
<dbReference type="Gramene" id="OMERI08G04460.3">
    <property type="protein sequence ID" value="OMERI08G04460.3"/>
    <property type="gene ID" value="OMERI08G04460"/>
</dbReference>
<keyword evidence="2" id="KW-1185">Reference proteome</keyword>
<organism evidence="1">
    <name type="scientific">Oryza meridionalis</name>
    <dbReference type="NCBI Taxonomy" id="40149"/>
    <lineage>
        <taxon>Eukaryota</taxon>
        <taxon>Viridiplantae</taxon>
        <taxon>Streptophyta</taxon>
        <taxon>Embryophyta</taxon>
        <taxon>Tracheophyta</taxon>
        <taxon>Spermatophyta</taxon>
        <taxon>Magnoliopsida</taxon>
        <taxon>Liliopsida</taxon>
        <taxon>Poales</taxon>
        <taxon>Poaceae</taxon>
        <taxon>BOP clade</taxon>
        <taxon>Oryzoideae</taxon>
        <taxon>Oryzeae</taxon>
        <taxon>Oryzinae</taxon>
        <taxon>Oryza</taxon>
    </lineage>
</organism>
<evidence type="ECO:0000313" key="1">
    <source>
        <dbReference type="EnsemblPlants" id="OMERI08G04460.3"/>
    </source>
</evidence>
<proteinExistence type="predicted"/>
<reference evidence="1" key="1">
    <citation type="submission" date="2015-04" db="UniProtKB">
        <authorList>
            <consortium name="EnsemblPlants"/>
        </authorList>
    </citation>
    <scope>IDENTIFICATION</scope>
</reference>
<dbReference type="Proteomes" id="UP000008021">
    <property type="component" value="Chromosome 8"/>
</dbReference>
<dbReference type="Gramene" id="OMERI08G04460.2">
    <property type="protein sequence ID" value="OMERI08G04460.2"/>
    <property type="gene ID" value="OMERI08G04460"/>
</dbReference>
<reference evidence="1" key="2">
    <citation type="submission" date="2018-05" db="EMBL/GenBank/DDBJ databases">
        <title>OmerRS3 (Oryza meridionalis Reference Sequence Version 3).</title>
        <authorList>
            <person name="Zhang J."/>
            <person name="Kudrna D."/>
            <person name="Lee S."/>
            <person name="Talag J."/>
            <person name="Welchert J."/>
            <person name="Wing R.A."/>
        </authorList>
    </citation>
    <scope>NUCLEOTIDE SEQUENCE [LARGE SCALE GENOMIC DNA]</scope>
    <source>
        <strain evidence="1">OR44</strain>
    </source>
</reference>
<accession>A0A0E0EII5</accession>